<evidence type="ECO:0000256" key="1">
    <source>
        <dbReference type="SAM" id="SignalP"/>
    </source>
</evidence>
<protein>
    <submittedName>
        <fullName evidence="2">DUF4398 domain-containing protein</fullName>
    </submittedName>
</protein>
<feature type="chain" id="PRO_5041662211" evidence="1">
    <location>
        <begin position="26"/>
        <end position="205"/>
    </location>
</feature>
<keyword evidence="3" id="KW-1185">Reference proteome</keyword>
<dbReference type="KEGG" id="nneo:PQG83_09160"/>
<dbReference type="Proteomes" id="UP001302494">
    <property type="component" value="Chromosome"/>
</dbReference>
<keyword evidence="1" id="KW-0732">Signal</keyword>
<evidence type="ECO:0000313" key="2">
    <source>
        <dbReference type="EMBL" id="WNM63907.1"/>
    </source>
</evidence>
<reference evidence="2 3" key="1">
    <citation type="submission" date="2023-01" db="EMBL/GenBank/DDBJ databases">
        <title>Cultivation and genomic characterization of new, ubiquitous marine nitrite-oxidizing bacteria from the Nitrospirales.</title>
        <authorList>
            <person name="Mueller A.J."/>
            <person name="Daebeler A."/>
            <person name="Herbold C.W."/>
            <person name="Kirkegaard R.H."/>
            <person name="Daims H."/>
        </authorList>
    </citation>
    <scope>NUCLEOTIDE SEQUENCE [LARGE SCALE GENOMIC DNA]</scope>
    <source>
        <strain evidence="2 3">DK</strain>
    </source>
</reference>
<dbReference type="AlphaFoldDB" id="A0AA96GM92"/>
<name>A0AA96GM92_9BACT</name>
<dbReference type="RefSeq" id="WP_312748699.1">
    <property type="nucleotide sequence ID" value="NZ_CP116968.1"/>
</dbReference>
<accession>A0AA96GM92</accession>
<proteinExistence type="predicted"/>
<gene>
    <name evidence="2" type="ORF">PQG83_09160</name>
</gene>
<evidence type="ECO:0000313" key="3">
    <source>
        <dbReference type="Proteomes" id="UP001302494"/>
    </source>
</evidence>
<feature type="signal peptide" evidence="1">
    <location>
        <begin position="1"/>
        <end position="25"/>
    </location>
</feature>
<sequence>MGNVIQSLKTGTLVLLFGTMLMACAEKPIQGTDSALQALQAAKQAGAEKYAPESLRVAEDEYQKAQEEIAAQDDTFVMTRNYDTANAILVKVVADAEKAKTEAIASRQLVKTEAEGAVVLAKTSLDEAKNQLAQAPTGKGTQADLQALRGDLQAAETTFAEIDAIMAMEDYIGVKAKAESVQALAARVNEQVAQAIQKTGKHKKA</sequence>
<dbReference type="EMBL" id="CP116968">
    <property type="protein sequence ID" value="WNM63907.1"/>
    <property type="molecule type" value="Genomic_DNA"/>
</dbReference>
<organism evidence="2 3">
    <name type="scientific">Candidatus Nitrospira neomarina</name>
    <dbReference type="NCBI Taxonomy" id="3020899"/>
    <lineage>
        <taxon>Bacteria</taxon>
        <taxon>Pseudomonadati</taxon>
        <taxon>Nitrospirota</taxon>
        <taxon>Nitrospiria</taxon>
        <taxon>Nitrospirales</taxon>
        <taxon>Nitrospiraceae</taxon>
        <taxon>Nitrospira</taxon>
    </lineage>
</organism>